<feature type="domain" description="HNH nuclease" evidence="2">
    <location>
        <begin position="327"/>
        <end position="377"/>
    </location>
</feature>
<gene>
    <name evidence="3" type="ORF">BKA07_001860</name>
</gene>
<evidence type="ECO:0000256" key="1">
    <source>
        <dbReference type="SAM" id="MobiDB-lite"/>
    </source>
</evidence>
<evidence type="ECO:0000313" key="3">
    <source>
        <dbReference type="EMBL" id="NJC56825.1"/>
    </source>
</evidence>
<organism evidence="3 4">
    <name type="scientific">Brevibacterium marinum</name>
    <dbReference type="NCBI Taxonomy" id="418643"/>
    <lineage>
        <taxon>Bacteria</taxon>
        <taxon>Bacillati</taxon>
        <taxon>Actinomycetota</taxon>
        <taxon>Actinomycetes</taxon>
        <taxon>Micrococcales</taxon>
        <taxon>Brevibacteriaceae</taxon>
        <taxon>Brevibacterium</taxon>
    </lineage>
</organism>
<comment type="caution">
    <text evidence="3">The sequence shown here is derived from an EMBL/GenBank/DDBJ whole genome shotgun (WGS) entry which is preliminary data.</text>
</comment>
<dbReference type="InterPro" id="IPR003615">
    <property type="entry name" value="HNH_nuc"/>
</dbReference>
<feature type="compositionally biased region" description="Basic and acidic residues" evidence="1">
    <location>
        <begin position="466"/>
        <end position="489"/>
    </location>
</feature>
<dbReference type="AlphaFoldDB" id="A0A846RZF2"/>
<protein>
    <recommendedName>
        <fullName evidence="2">HNH nuclease domain-containing protein</fullName>
    </recommendedName>
</protein>
<feature type="region of interest" description="Disordered" evidence="1">
    <location>
        <begin position="466"/>
        <end position="492"/>
    </location>
</feature>
<dbReference type="Pfam" id="PF02720">
    <property type="entry name" value="DUF222"/>
    <property type="match status" value="1"/>
</dbReference>
<accession>A0A846RZF2</accession>
<evidence type="ECO:0000313" key="4">
    <source>
        <dbReference type="Proteomes" id="UP000576792"/>
    </source>
</evidence>
<name>A0A846RZF2_9MICO</name>
<dbReference type="InterPro" id="IPR003870">
    <property type="entry name" value="DUF222"/>
</dbReference>
<keyword evidence="4" id="KW-1185">Reference proteome</keyword>
<dbReference type="RefSeq" id="WP_167950641.1">
    <property type="nucleotide sequence ID" value="NZ_BAAAPQ010000025.1"/>
</dbReference>
<sequence length="515" mass="56632">MEAETVSDVITEINRWREVLSDLPPANTEDEAVDRITALEELTSVSAAAQARETLTFDMHRRNREAEAGVPSSRQGKGLGAEIGLARKVSRARGSNLLGFARTLLMDLPNAYASLKNGDISEEKARVVAKETDWLPRDKRHQVDERMADRFAQVGVVRLGNEVRALAQQLDQKAAVDHLDRCVEERAVTVRPAPGNMAYLTALLPLPQAVAVYTNLKKSAQTMVGTGQSEGRSQSQVMADLLVERSTGQENAGAIPTEIHLLMNDDSLFDSGEMPAWFPGFGPIPAETARKFTADNEAEVFLRRLYTRPSDGQLVRMDSKRREFSGLLRRMVVIRDDVCRSPWCDAQIKHADHAQAYAAGGETGWDNASGLCAACNFLKELPGWRHEATAEELTVRTPTGHRYQISTKPIGKPTSNVGELPRSNLTEQQASGGTNDPNLINVRIPPLRKVKAPCGEFESLGMEMWASREEPSRPAESRTVESRAVEARAADPCTSKSSSVERCLLGRISEFISTT</sequence>
<dbReference type="Proteomes" id="UP000576792">
    <property type="component" value="Unassembled WGS sequence"/>
</dbReference>
<dbReference type="EMBL" id="JAATJN010000001">
    <property type="protein sequence ID" value="NJC56825.1"/>
    <property type="molecule type" value="Genomic_DNA"/>
</dbReference>
<proteinExistence type="predicted"/>
<reference evidence="3 4" key="1">
    <citation type="submission" date="2020-03" db="EMBL/GenBank/DDBJ databases">
        <title>Sequencing the genomes of 1000 actinobacteria strains.</title>
        <authorList>
            <person name="Klenk H.-P."/>
        </authorList>
    </citation>
    <scope>NUCLEOTIDE SEQUENCE [LARGE SCALE GENOMIC DNA]</scope>
    <source>
        <strain evidence="3 4">DSM 18964</strain>
    </source>
</reference>
<evidence type="ECO:0000259" key="2">
    <source>
        <dbReference type="SMART" id="SM00507"/>
    </source>
</evidence>
<dbReference type="SMART" id="SM00507">
    <property type="entry name" value="HNHc"/>
    <property type="match status" value="1"/>
</dbReference>